<dbReference type="PROSITE" id="PS50112">
    <property type="entry name" value="PAS"/>
    <property type="match status" value="1"/>
</dbReference>
<evidence type="ECO:0000259" key="10">
    <source>
        <dbReference type="PROSITE" id="PS50110"/>
    </source>
</evidence>
<keyword evidence="6" id="KW-0902">Two-component regulatory system</keyword>
<evidence type="ECO:0000256" key="8">
    <source>
        <dbReference type="SAM" id="Phobius"/>
    </source>
</evidence>
<dbReference type="InterPro" id="IPR001789">
    <property type="entry name" value="Sig_transdc_resp-reg_receiver"/>
</dbReference>
<dbReference type="SMART" id="SM00387">
    <property type="entry name" value="HATPase_c"/>
    <property type="match status" value="1"/>
</dbReference>
<dbReference type="PANTHER" id="PTHR43047">
    <property type="entry name" value="TWO-COMPONENT HISTIDINE PROTEIN KINASE"/>
    <property type="match status" value="1"/>
</dbReference>
<evidence type="ECO:0000256" key="6">
    <source>
        <dbReference type="ARBA" id="ARBA00023012"/>
    </source>
</evidence>
<feature type="domain" description="PAS" evidence="11">
    <location>
        <begin position="201"/>
        <end position="272"/>
    </location>
</feature>
<dbReference type="FunFam" id="3.30.565.10:FF:000010">
    <property type="entry name" value="Sensor histidine kinase RcsC"/>
    <property type="match status" value="1"/>
</dbReference>
<keyword evidence="8" id="KW-0812">Transmembrane</keyword>
<dbReference type="Gene3D" id="3.40.50.2300">
    <property type="match status" value="1"/>
</dbReference>
<dbReference type="NCBIfam" id="TIGR00229">
    <property type="entry name" value="sensory_box"/>
    <property type="match status" value="1"/>
</dbReference>
<dbReference type="EC" id="2.7.13.3" evidence="2"/>
<dbReference type="SMART" id="SM00091">
    <property type="entry name" value="PAS"/>
    <property type="match status" value="1"/>
</dbReference>
<dbReference type="Gene3D" id="3.30.565.10">
    <property type="entry name" value="Histidine kinase-like ATPase, C-terminal domain"/>
    <property type="match status" value="1"/>
</dbReference>
<evidence type="ECO:0000256" key="3">
    <source>
        <dbReference type="ARBA" id="ARBA00022553"/>
    </source>
</evidence>
<comment type="catalytic activity">
    <reaction evidence="1">
        <text>ATP + protein L-histidine = ADP + protein N-phospho-L-histidine.</text>
        <dbReference type="EC" id="2.7.13.3"/>
    </reaction>
</comment>
<dbReference type="Gene3D" id="1.10.287.130">
    <property type="match status" value="1"/>
</dbReference>
<dbReference type="InterPro" id="IPR011006">
    <property type="entry name" value="CheY-like_superfamily"/>
</dbReference>
<keyword evidence="5" id="KW-0418">Kinase</keyword>
<dbReference type="Proteomes" id="UP001193501">
    <property type="component" value="Unassembled WGS sequence"/>
</dbReference>
<dbReference type="InterPro" id="IPR004358">
    <property type="entry name" value="Sig_transdc_His_kin-like_C"/>
</dbReference>
<keyword evidence="8" id="KW-1133">Transmembrane helix</keyword>
<dbReference type="CDD" id="cd16922">
    <property type="entry name" value="HATPase_EvgS-ArcB-TorS-like"/>
    <property type="match status" value="1"/>
</dbReference>
<dbReference type="SUPFAM" id="SSF55874">
    <property type="entry name" value="ATPase domain of HSP90 chaperone/DNA topoisomerase II/histidine kinase"/>
    <property type="match status" value="1"/>
</dbReference>
<dbReference type="Pfam" id="PF00072">
    <property type="entry name" value="Response_reg"/>
    <property type="match status" value="1"/>
</dbReference>
<organism evidence="12 13">
    <name type="scientific">Stagnihabitans tardus</name>
    <dbReference type="NCBI Taxonomy" id="2699202"/>
    <lineage>
        <taxon>Bacteria</taxon>
        <taxon>Pseudomonadati</taxon>
        <taxon>Pseudomonadota</taxon>
        <taxon>Alphaproteobacteria</taxon>
        <taxon>Rhodobacterales</taxon>
        <taxon>Paracoccaceae</taxon>
        <taxon>Stagnihabitans</taxon>
    </lineage>
</organism>
<dbReference type="PROSITE" id="PS50110">
    <property type="entry name" value="RESPONSE_REGULATORY"/>
    <property type="match status" value="1"/>
</dbReference>
<feature type="transmembrane region" description="Helical" evidence="8">
    <location>
        <begin position="166"/>
        <end position="187"/>
    </location>
</feature>
<name>A0AAE4YFB9_9RHOB</name>
<dbReference type="AlphaFoldDB" id="A0AAE4YFB9"/>
<dbReference type="GO" id="GO:0000155">
    <property type="term" value="F:phosphorelay sensor kinase activity"/>
    <property type="evidence" value="ECO:0007669"/>
    <property type="project" value="InterPro"/>
</dbReference>
<sequence>MTLSAMAFVAIVVLVVQLRGELKRLQEEPIDSLHWNVTQMELDVVRFEAAARLALAVPGSDLGDLKMRFDLFYNRAATVMQGSMFARLGLSDAVTPLKTQMRAFMDETAALIDGDEVSLRAGLPQVVEQVGALRQDLRATAIQVIDVNAAMEDARRASLSGMLQRLAIASVTLVLLLLGLLGLVVTLNRQAGRRAREVQRITSRLAATVGTSLDGVIVAGMDGRVVDFNAAAETIFGYARAEAVGQPLSSLIIPPQHRAAHEAGMERMKTTGIRHVVDAGRIKITAMRRNGEEFPVELSIASNDSPEGMIFIAYLRDISQARAAEAALVAARDEAQAAERTKTSFIAVMSHEMRTPLNGVIGALEVLGRGRLEPRQERFLTLARNSARQLLRHVNDVLDISRVDAGASGVLDDRFDLPALVATLVDPLRPQAAQKGLGIEVEMLGSFPPLMGDPFRIGQILQNFVSNAIKFTDQGSITVEAEVLPVSPDQVELELRVTDTGIGIAETDQERIFEDFVMVDPSFGRSVGGTGLGLAISRRLASAMSGEVGVESEPGQGSCFWLRLPLRKAEARDTAPQAGQADLPVTPALDVLVVEDNETNRIVLEDMLTHLGHRVTLAVDGGEGVEKARAKRFDLILMDLSMPLMDGWTAATVIRMGGASRASRILAVTAHVRPDAMDRFAESGMDGWLAKPLSTRSLAEALAQGADPAPGAAPASDDLLDRERLEDLRQITDGGGFGRLLETFRVHVEKTLAAVEGGVETDPFDTMAALLHASVGAAAVVGAKRLCEEFARAEAAAVAADRPALLAACKTLPATWAATWAAFGALTQPG</sequence>
<evidence type="ECO:0000313" key="12">
    <source>
        <dbReference type="EMBL" id="NBZ89174.1"/>
    </source>
</evidence>
<keyword evidence="13" id="KW-1185">Reference proteome</keyword>
<dbReference type="SUPFAM" id="SSF47384">
    <property type="entry name" value="Homodimeric domain of signal transducing histidine kinase"/>
    <property type="match status" value="1"/>
</dbReference>
<dbReference type="Gene3D" id="3.30.450.20">
    <property type="entry name" value="PAS domain"/>
    <property type="match status" value="1"/>
</dbReference>
<evidence type="ECO:0000259" key="11">
    <source>
        <dbReference type="PROSITE" id="PS50112"/>
    </source>
</evidence>
<evidence type="ECO:0000256" key="2">
    <source>
        <dbReference type="ARBA" id="ARBA00012438"/>
    </source>
</evidence>
<protein>
    <recommendedName>
        <fullName evidence="2">histidine kinase</fullName>
        <ecNumber evidence="2">2.7.13.3</ecNumber>
    </recommendedName>
</protein>
<evidence type="ECO:0000256" key="5">
    <source>
        <dbReference type="ARBA" id="ARBA00022777"/>
    </source>
</evidence>
<dbReference type="InterPro" id="IPR036890">
    <property type="entry name" value="HATPase_C_sf"/>
</dbReference>
<gene>
    <name evidence="12" type="ORF">GV832_16415</name>
</gene>
<dbReference type="CDD" id="cd17546">
    <property type="entry name" value="REC_hyHK_CKI1_RcsC-like"/>
    <property type="match status" value="1"/>
</dbReference>
<accession>A0AAE4YFB9</accession>
<dbReference type="InterPro" id="IPR003594">
    <property type="entry name" value="HATPase_dom"/>
</dbReference>
<dbReference type="SUPFAM" id="SSF52172">
    <property type="entry name" value="CheY-like"/>
    <property type="match status" value="1"/>
</dbReference>
<keyword evidence="3 7" id="KW-0597">Phosphoprotein</keyword>
<feature type="domain" description="Histidine kinase" evidence="9">
    <location>
        <begin position="348"/>
        <end position="568"/>
    </location>
</feature>
<dbReference type="InterPro" id="IPR000014">
    <property type="entry name" value="PAS"/>
</dbReference>
<evidence type="ECO:0000256" key="1">
    <source>
        <dbReference type="ARBA" id="ARBA00000085"/>
    </source>
</evidence>
<proteinExistence type="predicted"/>
<dbReference type="InterPro" id="IPR035965">
    <property type="entry name" value="PAS-like_dom_sf"/>
</dbReference>
<dbReference type="CDD" id="cd00082">
    <property type="entry name" value="HisKA"/>
    <property type="match status" value="1"/>
</dbReference>
<evidence type="ECO:0000256" key="4">
    <source>
        <dbReference type="ARBA" id="ARBA00022679"/>
    </source>
</evidence>
<dbReference type="InterPro" id="IPR005467">
    <property type="entry name" value="His_kinase_dom"/>
</dbReference>
<comment type="caution">
    <text evidence="12">The sequence shown here is derived from an EMBL/GenBank/DDBJ whole genome shotgun (WGS) entry which is preliminary data.</text>
</comment>
<evidence type="ECO:0000256" key="7">
    <source>
        <dbReference type="PROSITE-ProRule" id="PRU00169"/>
    </source>
</evidence>
<dbReference type="InterPro" id="IPR036097">
    <property type="entry name" value="HisK_dim/P_sf"/>
</dbReference>
<dbReference type="SUPFAM" id="SSF47226">
    <property type="entry name" value="Histidine-containing phosphotransfer domain, HPT domain"/>
    <property type="match status" value="1"/>
</dbReference>
<dbReference type="PROSITE" id="PS50109">
    <property type="entry name" value="HIS_KIN"/>
    <property type="match status" value="1"/>
</dbReference>
<dbReference type="InterPro" id="IPR003661">
    <property type="entry name" value="HisK_dim/P_dom"/>
</dbReference>
<dbReference type="SUPFAM" id="SSF55785">
    <property type="entry name" value="PYP-like sensor domain (PAS domain)"/>
    <property type="match status" value="1"/>
</dbReference>
<dbReference type="Pfam" id="PF00512">
    <property type="entry name" value="HisKA"/>
    <property type="match status" value="1"/>
</dbReference>
<dbReference type="InterPro" id="IPR036641">
    <property type="entry name" value="HPT_dom_sf"/>
</dbReference>
<dbReference type="Gene3D" id="1.20.120.160">
    <property type="entry name" value="HPT domain"/>
    <property type="match status" value="1"/>
</dbReference>
<keyword evidence="8" id="KW-0472">Membrane</keyword>
<dbReference type="PRINTS" id="PR00344">
    <property type="entry name" value="BCTRLSENSOR"/>
</dbReference>
<dbReference type="CDD" id="cd00130">
    <property type="entry name" value="PAS"/>
    <property type="match status" value="1"/>
</dbReference>
<dbReference type="RefSeq" id="WP_168775976.1">
    <property type="nucleotide sequence ID" value="NZ_JAABNR010000018.1"/>
</dbReference>
<keyword evidence="4" id="KW-0808">Transferase</keyword>
<dbReference type="Pfam" id="PF02518">
    <property type="entry name" value="HATPase_c"/>
    <property type="match status" value="1"/>
</dbReference>
<dbReference type="SMART" id="SM00388">
    <property type="entry name" value="HisKA"/>
    <property type="match status" value="1"/>
</dbReference>
<evidence type="ECO:0000259" key="9">
    <source>
        <dbReference type="PROSITE" id="PS50109"/>
    </source>
</evidence>
<feature type="domain" description="Response regulatory" evidence="10">
    <location>
        <begin position="590"/>
        <end position="706"/>
    </location>
</feature>
<dbReference type="Pfam" id="PF13426">
    <property type="entry name" value="PAS_9"/>
    <property type="match status" value="1"/>
</dbReference>
<evidence type="ECO:0000313" key="13">
    <source>
        <dbReference type="Proteomes" id="UP001193501"/>
    </source>
</evidence>
<dbReference type="SMART" id="SM00448">
    <property type="entry name" value="REC"/>
    <property type="match status" value="1"/>
</dbReference>
<dbReference type="PANTHER" id="PTHR43047:SF64">
    <property type="entry name" value="HISTIDINE KINASE CONTAINING CHEY-HOMOLOGOUS RECEIVER DOMAIN AND PAS DOMAIN-RELATED"/>
    <property type="match status" value="1"/>
</dbReference>
<dbReference type="EMBL" id="JAABNR010000018">
    <property type="protein sequence ID" value="NBZ89174.1"/>
    <property type="molecule type" value="Genomic_DNA"/>
</dbReference>
<reference evidence="12" key="1">
    <citation type="submission" date="2020-01" db="EMBL/GenBank/DDBJ databases">
        <authorList>
            <person name="Chen W.-M."/>
        </authorList>
    </citation>
    <scope>NUCLEOTIDE SEQUENCE</scope>
    <source>
        <strain evidence="12">CYK-10</strain>
    </source>
</reference>
<feature type="modified residue" description="4-aspartylphosphate" evidence="7">
    <location>
        <position position="639"/>
    </location>
</feature>